<dbReference type="HOGENOM" id="CLU_015846_11_3_6"/>
<keyword evidence="2 4" id="KW-0808">Transferase</keyword>
<dbReference type="GO" id="GO:0008710">
    <property type="term" value="F:8-amino-7-oxononanoate synthase activity"/>
    <property type="evidence" value="ECO:0007669"/>
    <property type="project" value="UniProtKB-EC"/>
</dbReference>
<dbReference type="PANTHER" id="PTHR13693">
    <property type="entry name" value="CLASS II AMINOTRANSFERASE/8-AMINO-7-OXONONANOATE SYNTHASE"/>
    <property type="match status" value="1"/>
</dbReference>
<dbReference type="AlphaFoldDB" id="A0A059ZY46"/>
<dbReference type="InterPro" id="IPR050087">
    <property type="entry name" value="AON_synthase_class-II"/>
</dbReference>
<dbReference type="EMBL" id="CP005986">
    <property type="protein sequence ID" value="AIA54921.1"/>
    <property type="molecule type" value="Genomic_DNA"/>
</dbReference>
<comment type="cofactor">
    <cofactor evidence="1">
        <name>pyridoxal 5'-phosphate</name>
        <dbReference type="ChEBI" id="CHEBI:597326"/>
    </cofactor>
</comment>
<dbReference type="CDD" id="cd06454">
    <property type="entry name" value="KBL_like"/>
    <property type="match status" value="1"/>
</dbReference>
<dbReference type="InterPro" id="IPR004839">
    <property type="entry name" value="Aminotransferase_I/II_large"/>
</dbReference>
<dbReference type="GO" id="GO:0030170">
    <property type="term" value="F:pyridoxal phosphate binding"/>
    <property type="evidence" value="ECO:0007669"/>
    <property type="project" value="InterPro"/>
</dbReference>
<dbReference type="InterPro" id="IPR015424">
    <property type="entry name" value="PyrdxlP-dep_Trfase"/>
</dbReference>
<dbReference type="InterPro" id="IPR015422">
    <property type="entry name" value="PyrdxlP-dep_Trfase_small"/>
</dbReference>
<dbReference type="eggNOG" id="COG0156">
    <property type="taxonomic scope" value="Bacteria"/>
</dbReference>
<dbReference type="Gene3D" id="3.40.640.10">
    <property type="entry name" value="Type I PLP-dependent aspartate aminotransferase-like (Major domain)"/>
    <property type="match status" value="1"/>
</dbReference>
<dbReference type="InterPro" id="IPR015421">
    <property type="entry name" value="PyrdxlP-dep_Trfase_major"/>
</dbReference>
<keyword evidence="4" id="KW-0012">Acyltransferase</keyword>
<dbReference type="SUPFAM" id="SSF53383">
    <property type="entry name" value="PLP-dependent transferases"/>
    <property type="match status" value="1"/>
</dbReference>
<evidence type="ECO:0000313" key="5">
    <source>
        <dbReference type="Proteomes" id="UP000005522"/>
    </source>
</evidence>
<reference evidence="4 5" key="1">
    <citation type="journal article" date="2009" name="J. Bacteriol.">
        <title>Draft genome sequence of the extremely acidophilic bacterium Acidithiobacillus caldus ATCC 51756 reveals metabolic versatility in the genus Acidithiobacillus.</title>
        <authorList>
            <person name="Valdes J."/>
            <person name="Quatrini R."/>
            <person name="Hallberg K."/>
            <person name="Dopson M."/>
            <person name="Valenzuela P.D."/>
            <person name="Holmes D.S."/>
        </authorList>
    </citation>
    <scope>NUCLEOTIDE SEQUENCE [LARGE SCALE GENOMIC DNA]</scope>
    <source>
        <strain evidence="5">ATCC 51756 / DSM 8584 / KU</strain>
    </source>
</reference>
<dbReference type="EC" id="2.3.1.47" evidence="4"/>
<organism evidence="4 5">
    <name type="scientific">Acidithiobacillus caldus (strain ATCC 51756 / DSM 8584 / KU)</name>
    <dbReference type="NCBI Taxonomy" id="637389"/>
    <lineage>
        <taxon>Bacteria</taxon>
        <taxon>Pseudomonadati</taxon>
        <taxon>Pseudomonadota</taxon>
        <taxon>Acidithiobacillia</taxon>
        <taxon>Acidithiobacillales</taxon>
        <taxon>Acidithiobacillaceae</taxon>
        <taxon>Acidithiobacillus</taxon>
    </lineage>
</organism>
<evidence type="ECO:0000259" key="3">
    <source>
        <dbReference type="Pfam" id="PF00155"/>
    </source>
</evidence>
<sequence>MSSEEKHSLLQRGKALLQGRVAPEDPENDNNPLGIAEDLVDFRKHPGYLQVARLREGGRLLGVQSPFFRVHDGIAGAHSRIEGREVVNYASYNYLDLAGHPAVMNAAQAAVAEFGTTVSASRIVSGERPFHRRLEKALAEHYGVEDAVAFVSGHATNVSLLGQLLGPRDVLLHDEYAHNSIVVGARLSGAQRLPFPHNDLAQLEHLLRTHRRQAERCIIAVEGIYSMDGDYPDLPRLLEIKTRYRSWLMVDEAHSLGVLGATGRGVAEHFHVDARDVDIWMGTLSKTLASCGGYVAGSAALVEQIRYLAPGFLYSVGLAPPLAAAAEAAMAVLHREPQRVRVLHDNGAYFREGLQRLGLDTGSAVGYAVIPWIVGSSLKAVRYSAQLLERNINVQPILYPAVPEQRARLRFFVSSAHSRGDLDQTIAAIQDIQNAMS</sequence>
<dbReference type="Gene3D" id="3.90.1150.10">
    <property type="entry name" value="Aspartate Aminotransferase, domain 1"/>
    <property type="match status" value="1"/>
</dbReference>
<accession>A0A059ZY46</accession>
<dbReference type="Pfam" id="PF00155">
    <property type="entry name" value="Aminotran_1_2"/>
    <property type="match status" value="1"/>
</dbReference>
<name>A0A059ZY46_ACICK</name>
<dbReference type="KEGG" id="acz:Acaty_c1049"/>
<dbReference type="Proteomes" id="UP000005522">
    <property type="component" value="Chromosome"/>
</dbReference>
<evidence type="ECO:0000313" key="4">
    <source>
        <dbReference type="EMBL" id="AIA54921.1"/>
    </source>
</evidence>
<evidence type="ECO:0000256" key="1">
    <source>
        <dbReference type="ARBA" id="ARBA00001933"/>
    </source>
</evidence>
<gene>
    <name evidence="4" type="ORF">Acaty_c1049</name>
</gene>
<dbReference type="PANTHER" id="PTHR13693:SF3">
    <property type="entry name" value="LD36009P"/>
    <property type="match status" value="1"/>
</dbReference>
<feature type="domain" description="Aminotransferase class I/classII large" evidence="3">
    <location>
        <begin position="85"/>
        <end position="429"/>
    </location>
</feature>
<evidence type="ECO:0000256" key="2">
    <source>
        <dbReference type="ARBA" id="ARBA00022679"/>
    </source>
</evidence>
<protein>
    <submittedName>
        <fullName evidence="4">8-amino-7-oxononanoate synthase</fullName>
        <ecNumber evidence="4">2.3.1.47</ecNumber>
    </submittedName>
</protein>
<proteinExistence type="predicted"/>